<gene>
    <name evidence="1" type="ordered locus">Mchl_5429</name>
</gene>
<name>B7L2X6_METC4</name>
<protein>
    <submittedName>
        <fullName evidence="1">Uncharacterized protein</fullName>
    </submittedName>
</protein>
<keyword evidence="1" id="KW-0614">Plasmid</keyword>
<sequence length="303" mass="33356">MDEREAFRIFATSEEATQSQRHIKPIHWYVACRLVVEGGFLPDEVTPHPPFSVDTRDERRLSFDPSAARGGERTILGGLKTKDIDVTVLKPGLGPVLAVSCKGAIKAFRNLTNRLEEAVGDCTNIHITYPALVAGYLFAFRANREAAIVAEEEAAAGASPRRQLAANDIAVGRGGEPVEAIMRFHYALSELTGRRGIRDDVSRYESVALALVEPEGDRAGATLEGFPRQDSRILLRNFFSTLYLRYDERYVYGAPDLKRITRRRFWAEDSPAFAVGGPGGLPHLPTSYEPRLAGLADAMGLDP</sequence>
<organism evidence="1 2">
    <name type="scientific">Methylorubrum extorquens (strain CM4 / NCIMB 13688)</name>
    <name type="common">Methylobacterium extorquens</name>
    <dbReference type="NCBI Taxonomy" id="440085"/>
    <lineage>
        <taxon>Bacteria</taxon>
        <taxon>Pseudomonadati</taxon>
        <taxon>Pseudomonadota</taxon>
        <taxon>Alphaproteobacteria</taxon>
        <taxon>Hyphomicrobiales</taxon>
        <taxon>Methylobacteriaceae</taxon>
        <taxon>Methylorubrum</taxon>
    </lineage>
</organism>
<reference evidence="1 2" key="2">
    <citation type="journal article" date="2012" name="J. Bacteriol.">
        <title>Complete genome sequences of six strains of the genus Methylobacterium.</title>
        <authorList>
            <person name="Marx C.J."/>
            <person name="Bringel F."/>
            <person name="Chistoserdova L."/>
            <person name="Moulin L."/>
            <person name="Farhan Ul Haque M."/>
            <person name="Fleischman D.E."/>
            <person name="Gruffaz C."/>
            <person name="Jourand P."/>
            <person name="Knief C."/>
            <person name="Lee M.C."/>
            <person name="Muller E.E."/>
            <person name="Nadalig T."/>
            <person name="Peyraud R."/>
            <person name="Roselli S."/>
            <person name="Russ L."/>
            <person name="Goodwin L.A."/>
            <person name="Ivanova N."/>
            <person name="Kyrpides N."/>
            <person name="Lajus A."/>
            <person name="Land M.L."/>
            <person name="Medigue C."/>
            <person name="Mikhailova N."/>
            <person name="Nolan M."/>
            <person name="Woyke T."/>
            <person name="Stolyar S."/>
            <person name="Vorholt J.A."/>
            <person name="Vuilleumier S."/>
        </authorList>
    </citation>
    <scope>NUCLEOTIDE SEQUENCE [LARGE SCALE GENOMIC DNA]</scope>
    <source>
        <strain evidence="2">CM4 / NCIMB 13688</strain>
        <plasmid evidence="1 2">pCMU01</plasmid>
    </source>
</reference>
<dbReference type="HOGENOM" id="CLU_857605_0_0_5"/>
<evidence type="ECO:0000313" key="2">
    <source>
        <dbReference type="Proteomes" id="UP000002385"/>
    </source>
</evidence>
<reference evidence="1 2" key="1">
    <citation type="submission" date="2008-12" db="EMBL/GenBank/DDBJ databases">
        <title>Complete sequence of plasmid1 of Methylobacterium chloromethanicum CM4.</title>
        <authorList>
            <consortium name="US DOE Joint Genome Institute"/>
            <person name="Lucas S."/>
            <person name="Copeland A."/>
            <person name="Lapidus A."/>
            <person name="Glavina del Rio T."/>
            <person name="Dalin E."/>
            <person name="Tice H."/>
            <person name="Bruce D."/>
            <person name="Goodwin L."/>
            <person name="Pitluck S."/>
            <person name="Chertkov O."/>
            <person name="Brettin T."/>
            <person name="Detter J.C."/>
            <person name="Han C."/>
            <person name="Larimer F."/>
            <person name="Land M."/>
            <person name="Hauser L."/>
            <person name="Kyrpides N."/>
            <person name="Mikhailova N."/>
            <person name="Marx C."/>
            <person name="Richardson P."/>
        </authorList>
    </citation>
    <scope>NUCLEOTIDE SEQUENCE [LARGE SCALE GENOMIC DNA]</scope>
    <source>
        <strain evidence="2">CM4 / NCIMB 13688</strain>
        <plasmid evidence="1 2">pCMU01</plasmid>
    </source>
</reference>
<dbReference type="Proteomes" id="UP000002385">
    <property type="component" value="Plasmid pCMU01"/>
</dbReference>
<geneLocation type="plasmid" evidence="1 2">
    <name>pCMU01</name>
</geneLocation>
<proteinExistence type="predicted"/>
<dbReference type="KEGG" id="mch:Mchl_5429"/>
<dbReference type="EMBL" id="CP001299">
    <property type="protein sequence ID" value="ACK86184.1"/>
    <property type="molecule type" value="Genomic_DNA"/>
</dbReference>
<accession>B7L2X6</accession>
<evidence type="ECO:0000313" key="1">
    <source>
        <dbReference type="EMBL" id="ACK86184.1"/>
    </source>
</evidence>
<dbReference type="AlphaFoldDB" id="B7L2X6"/>